<name>A0A839V8L9_9GAMM</name>
<evidence type="ECO:0000313" key="2">
    <source>
        <dbReference type="Proteomes" id="UP000547614"/>
    </source>
</evidence>
<dbReference type="AlphaFoldDB" id="A0A839V8L9"/>
<evidence type="ECO:0000313" key="1">
    <source>
        <dbReference type="EMBL" id="MBB3190330.1"/>
    </source>
</evidence>
<proteinExistence type="predicted"/>
<protein>
    <submittedName>
        <fullName evidence="1">Uncharacterized protein YeaO (DUF488 family)</fullName>
    </submittedName>
</protein>
<dbReference type="EMBL" id="JACHXP010000006">
    <property type="protein sequence ID" value="MBB3190330.1"/>
    <property type="molecule type" value="Genomic_DNA"/>
</dbReference>
<dbReference type="Proteomes" id="UP000547614">
    <property type="component" value="Unassembled WGS sequence"/>
</dbReference>
<dbReference type="PANTHER" id="PTHR36849:SF1">
    <property type="entry name" value="CYTOPLASMIC PROTEIN"/>
    <property type="match status" value="1"/>
</dbReference>
<dbReference type="RefSeq" id="WP_183325069.1">
    <property type="nucleotide sequence ID" value="NZ_JACHXP010000006.1"/>
</dbReference>
<organism evidence="1 2">
    <name type="scientific">Halomonas cerina</name>
    <dbReference type="NCBI Taxonomy" id="447424"/>
    <lineage>
        <taxon>Bacteria</taxon>
        <taxon>Pseudomonadati</taxon>
        <taxon>Pseudomonadota</taxon>
        <taxon>Gammaproteobacteria</taxon>
        <taxon>Oceanospirillales</taxon>
        <taxon>Halomonadaceae</taxon>
        <taxon>Halomonas</taxon>
    </lineage>
</organism>
<gene>
    <name evidence="1" type="ORF">FHR94_001563</name>
</gene>
<accession>A0A839V8L9</accession>
<comment type="caution">
    <text evidence="1">The sequence shown here is derived from an EMBL/GenBank/DDBJ whole genome shotgun (WGS) entry which is preliminary data.</text>
</comment>
<dbReference type="InterPro" id="IPR052552">
    <property type="entry name" value="YeaO-like"/>
</dbReference>
<keyword evidence="2" id="KW-1185">Reference proteome</keyword>
<reference evidence="1 2" key="1">
    <citation type="submission" date="2020-08" db="EMBL/GenBank/DDBJ databases">
        <title>Genomic Encyclopedia of Type Strains, Phase III (KMG-III): the genomes of soil and plant-associated and newly described type strains.</title>
        <authorList>
            <person name="Whitman W."/>
        </authorList>
    </citation>
    <scope>NUCLEOTIDE SEQUENCE [LARGE SCALE GENOMIC DNA]</scope>
    <source>
        <strain evidence="1 2">CECT 7282</strain>
    </source>
</reference>
<sequence>MDIVLKRAFDSPEPTDGYRVLVDRIWPRGIAKAQASIDEWRKDVAPSDKLRQAFHNGELSWGEFRRRYLAELRTCRESLRDLAERAGQQRVTLVYASRDERHNNAVVLKQYLQMLNR</sequence>
<dbReference type="PANTHER" id="PTHR36849">
    <property type="entry name" value="CYTOPLASMIC PROTEIN-RELATED"/>
    <property type="match status" value="1"/>
</dbReference>
<dbReference type="Pfam" id="PF22752">
    <property type="entry name" value="DUF488-N3i"/>
    <property type="match status" value="1"/>
</dbReference>